<evidence type="ECO:0000313" key="3">
    <source>
        <dbReference type="Proteomes" id="UP001521222"/>
    </source>
</evidence>
<feature type="compositionally biased region" description="Polar residues" evidence="1">
    <location>
        <begin position="1"/>
        <end position="21"/>
    </location>
</feature>
<feature type="compositionally biased region" description="Basic and acidic residues" evidence="1">
    <location>
        <begin position="173"/>
        <end position="187"/>
    </location>
</feature>
<proteinExistence type="predicted"/>
<organism evidence="2 3">
    <name type="scientific">Nothophoma quercina</name>
    <dbReference type="NCBI Taxonomy" id="749835"/>
    <lineage>
        <taxon>Eukaryota</taxon>
        <taxon>Fungi</taxon>
        <taxon>Dikarya</taxon>
        <taxon>Ascomycota</taxon>
        <taxon>Pezizomycotina</taxon>
        <taxon>Dothideomycetes</taxon>
        <taxon>Pleosporomycetidae</taxon>
        <taxon>Pleosporales</taxon>
        <taxon>Pleosporineae</taxon>
        <taxon>Didymellaceae</taxon>
        <taxon>Nothophoma</taxon>
    </lineage>
</organism>
<sequence length="324" mass="32529">MVSSQQGYAPTTTDMKANPSTVDKVKSNLPLPEQPPVASDFNSSDARTVNVGSGGQSADISSSGQGGSTLREPASVDSVGAAGREGKDGLSGIPNDAVTRDQKNHSGLEQTTNKDYDPRSNNPIHEGVGTVTSDSLAAESLKGDGSFGKGNPKAAASAQPSAGSTTANTDTSGARKLDAAVDAEARDAASGWSEQKQLSAGSGLGLGKEHGVGPTYNKVGGATGFGTSTQPPSTNVEEVQGGYAGAADKVLEQEGGFKMPGKNVTEDPNLTGKTEFGAIGTNKDPARLAEQEQAKKTAASGGVDLKGGQQEGGSKFSGLSDEAA</sequence>
<comment type="caution">
    <text evidence="2">The sequence shown here is derived from an EMBL/GenBank/DDBJ whole genome shotgun (WGS) entry which is preliminary data.</text>
</comment>
<evidence type="ECO:0000313" key="2">
    <source>
        <dbReference type="EMBL" id="KAL1592051.1"/>
    </source>
</evidence>
<evidence type="ECO:0000256" key="1">
    <source>
        <dbReference type="SAM" id="MobiDB-lite"/>
    </source>
</evidence>
<dbReference type="Proteomes" id="UP001521222">
    <property type="component" value="Unassembled WGS sequence"/>
</dbReference>
<feature type="compositionally biased region" description="Polar residues" evidence="1">
    <location>
        <begin position="158"/>
        <end position="172"/>
    </location>
</feature>
<feature type="region of interest" description="Disordered" evidence="1">
    <location>
        <begin position="254"/>
        <end position="324"/>
    </location>
</feature>
<gene>
    <name evidence="2" type="ORF">SLS59_009932</name>
</gene>
<dbReference type="EMBL" id="JAKIXB020000050">
    <property type="protein sequence ID" value="KAL1592051.1"/>
    <property type="molecule type" value="Genomic_DNA"/>
</dbReference>
<reference evidence="2 3" key="1">
    <citation type="submission" date="2024-02" db="EMBL/GenBank/DDBJ databases">
        <title>De novo assembly and annotation of 12 fungi associated with fruit tree decline syndrome in Ontario, Canada.</title>
        <authorList>
            <person name="Sulman M."/>
            <person name="Ellouze W."/>
            <person name="Ilyukhin E."/>
        </authorList>
    </citation>
    <scope>NUCLEOTIDE SEQUENCE [LARGE SCALE GENOMIC DNA]</scope>
    <source>
        <strain evidence="2 3">M97-236</strain>
    </source>
</reference>
<keyword evidence="3" id="KW-1185">Reference proteome</keyword>
<name>A0ABR3QIU6_9PLEO</name>
<protein>
    <submittedName>
        <fullName evidence="2">Uncharacterized protein</fullName>
    </submittedName>
</protein>
<feature type="region of interest" description="Disordered" evidence="1">
    <location>
        <begin position="1"/>
        <end position="238"/>
    </location>
</feature>
<feature type="compositionally biased region" description="Polar residues" evidence="1">
    <location>
        <begin position="225"/>
        <end position="237"/>
    </location>
</feature>
<accession>A0ABR3QIU6</accession>
<feature type="compositionally biased region" description="Basic and acidic residues" evidence="1">
    <location>
        <begin position="98"/>
        <end position="118"/>
    </location>
</feature>
<feature type="compositionally biased region" description="Basic and acidic residues" evidence="1">
    <location>
        <begin position="284"/>
        <end position="295"/>
    </location>
</feature>
<feature type="compositionally biased region" description="Polar residues" evidence="1">
    <location>
        <begin position="40"/>
        <end position="63"/>
    </location>
</feature>